<protein>
    <recommendedName>
        <fullName evidence="5">Protein sleepless</fullName>
    </recommendedName>
</protein>
<organism evidence="3 4">
    <name type="scientific">Mytilus coruscus</name>
    <name type="common">Sea mussel</name>
    <dbReference type="NCBI Taxonomy" id="42192"/>
    <lineage>
        <taxon>Eukaryota</taxon>
        <taxon>Metazoa</taxon>
        <taxon>Spiralia</taxon>
        <taxon>Lophotrochozoa</taxon>
        <taxon>Mollusca</taxon>
        <taxon>Bivalvia</taxon>
        <taxon>Autobranchia</taxon>
        <taxon>Pteriomorphia</taxon>
        <taxon>Mytilida</taxon>
        <taxon>Mytiloidea</taxon>
        <taxon>Mytilidae</taxon>
        <taxon>Mytilinae</taxon>
        <taxon>Mytilus</taxon>
    </lineage>
</organism>
<proteinExistence type="predicted"/>
<dbReference type="OrthoDB" id="6249205at2759"/>
<keyword evidence="1 2" id="KW-0732">Signal</keyword>
<evidence type="ECO:0000313" key="4">
    <source>
        <dbReference type="Proteomes" id="UP000507470"/>
    </source>
</evidence>
<evidence type="ECO:0008006" key="5">
    <source>
        <dbReference type="Google" id="ProtNLM"/>
    </source>
</evidence>
<evidence type="ECO:0000256" key="2">
    <source>
        <dbReference type="SAM" id="SignalP"/>
    </source>
</evidence>
<dbReference type="PANTHER" id="PTHR33562">
    <property type="entry name" value="ATILLA, ISOFORM B-RELATED-RELATED"/>
    <property type="match status" value="1"/>
</dbReference>
<dbReference type="Proteomes" id="UP000507470">
    <property type="component" value="Unassembled WGS sequence"/>
</dbReference>
<dbReference type="PANTHER" id="PTHR33562:SF15">
    <property type="entry name" value="IP04187P"/>
    <property type="match status" value="1"/>
</dbReference>
<dbReference type="CDD" id="cd23591">
    <property type="entry name" value="TFP_LU_ECD_Crim"/>
    <property type="match status" value="1"/>
</dbReference>
<feature type="signal peptide" evidence="2">
    <location>
        <begin position="1"/>
        <end position="21"/>
    </location>
</feature>
<dbReference type="AlphaFoldDB" id="A0A6J8EC78"/>
<sequence length="152" mass="17604">MKTNILLLITIILSLCYEGSAIMCHRCFSAMGGCGDDLVWWMFPWRDCGDSQFCVKITEQVGSETYITRECENVLMRSTRHRLRMPNLRRHGYCLPARNNDFWNPGSLTNPKIKYCFCNDWNGCNSANKMTQKALPMTILCIALTFIFKRLL</sequence>
<keyword evidence="4" id="KW-1185">Reference proteome</keyword>
<evidence type="ECO:0000256" key="1">
    <source>
        <dbReference type="ARBA" id="ARBA00022729"/>
    </source>
</evidence>
<accession>A0A6J8EC78</accession>
<reference evidence="3 4" key="1">
    <citation type="submission" date="2020-06" db="EMBL/GenBank/DDBJ databases">
        <authorList>
            <person name="Li R."/>
            <person name="Bekaert M."/>
        </authorList>
    </citation>
    <scope>NUCLEOTIDE SEQUENCE [LARGE SCALE GENOMIC DNA]</scope>
    <source>
        <strain evidence="4">wild</strain>
    </source>
</reference>
<evidence type="ECO:0000313" key="3">
    <source>
        <dbReference type="EMBL" id="CAC5417212.1"/>
    </source>
</evidence>
<name>A0A6J8EC78_MYTCO</name>
<dbReference type="InterPro" id="IPR050975">
    <property type="entry name" value="Sleep_regulator"/>
</dbReference>
<dbReference type="EMBL" id="CACVKT020008732">
    <property type="protein sequence ID" value="CAC5417212.1"/>
    <property type="molecule type" value="Genomic_DNA"/>
</dbReference>
<feature type="chain" id="PRO_5026746994" description="Protein sleepless" evidence="2">
    <location>
        <begin position="22"/>
        <end position="152"/>
    </location>
</feature>
<gene>
    <name evidence="3" type="ORF">MCOR_49748</name>
</gene>